<dbReference type="Pfam" id="PF00892">
    <property type="entry name" value="EamA"/>
    <property type="match status" value="2"/>
</dbReference>
<dbReference type="AlphaFoldDB" id="A0A6P4A4X2"/>
<dbReference type="GO" id="GO:0022857">
    <property type="term" value="F:transmembrane transporter activity"/>
    <property type="evidence" value="ECO:0007669"/>
    <property type="project" value="InterPro"/>
</dbReference>
<evidence type="ECO:0000256" key="5">
    <source>
        <dbReference type="ARBA" id="ARBA00023136"/>
    </source>
</evidence>
<feature type="transmembrane region" description="Helical" evidence="6">
    <location>
        <begin position="307"/>
        <end position="326"/>
    </location>
</feature>
<reference evidence="10" key="1">
    <citation type="submission" date="2025-08" db="UniProtKB">
        <authorList>
            <consortium name="RefSeq"/>
        </authorList>
    </citation>
    <scope>IDENTIFICATION</scope>
    <source>
        <tissue evidence="10">Seedling</tissue>
    </source>
</reference>
<sequence length="364" mass="40317">MRMGWGGKWKHVFSMVVINFGFGLVNLLLKKALDQGLNHLVIVTYRQAISATFLFPIAYFWERKSRSELTPQILCHLFLSALIGITPSQYLFLIGLEFTSATFSCAFLNMVPVITFILSLLFGLEKVNMKSKSGTAKVLGSLLCVCGALLLTIYRGMPLAHSHSSATVVQENHHHMMISAKKTERWIVGSMFLGGGSLLWSSWFLIQARIGKKYPFQYTSTAILSFFSAVQSAILSLAIHRNISMWVLKGTLEIISVIYAGMVASGLCYVGMSWCINHKGPVFTAAFTPFTQIFVAIFDFSVLHEQIYLGSVLGSILVVIGMYILLWGKSKEAKECSVKQNQAAEEGEDGKQVSHVSTVTVNSR</sequence>
<feature type="transmembrane region" description="Helical" evidence="6">
    <location>
        <begin position="12"/>
        <end position="29"/>
    </location>
</feature>
<dbReference type="GeneID" id="107423831"/>
<evidence type="ECO:0000256" key="2">
    <source>
        <dbReference type="ARBA" id="ARBA00007635"/>
    </source>
</evidence>
<evidence type="ECO:0000259" key="8">
    <source>
        <dbReference type="Pfam" id="PF00892"/>
    </source>
</evidence>
<dbReference type="InParanoid" id="A0A6P4A4X2"/>
<organism evidence="9 10">
    <name type="scientific">Ziziphus jujuba</name>
    <name type="common">Chinese jujube</name>
    <name type="synonym">Ziziphus sativa</name>
    <dbReference type="NCBI Taxonomy" id="326968"/>
    <lineage>
        <taxon>Eukaryota</taxon>
        <taxon>Viridiplantae</taxon>
        <taxon>Streptophyta</taxon>
        <taxon>Embryophyta</taxon>
        <taxon>Tracheophyta</taxon>
        <taxon>Spermatophyta</taxon>
        <taxon>Magnoliopsida</taxon>
        <taxon>eudicotyledons</taxon>
        <taxon>Gunneridae</taxon>
        <taxon>Pentapetalae</taxon>
        <taxon>rosids</taxon>
        <taxon>fabids</taxon>
        <taxon>Rosales</taxon>
        <taxon>Rhamnaceae</taxon>
        <taxon>Paliureae</taxon>
        <taxon>Ziziphus</taxon>
    </lineage>
</organism>
<feature type="transmembrane region" description="Helical" evidence="6">
    <location>
        <begin position="218"/>
        <end position="239"/>
    </location>
</feature>
<dbReference type="InterPro" id="IPR000620">
    <property type="entry name" value="EamA_dom"/>
</dbReference>
<dbReference type="PANTHER" id="PTHR31218">
    <property type="entry name" value="WAT1-RELATED PROTEIN"/>
    <property type="match status" value="1"/>
</dbReference>
<comment type="subcellular location">
    <subcellularLocation>
        <location evidence="1 6">Membrane</location>
        <topology evidence="1 6">Multi-pass membrane protein</topology>
    </subcellularLocation>
</comment>
<proteinExistence type="inferred from homology"/>
<keyword evidence="4 6" id="KW-1133">Transmembrane helix</keyword>
<evidence type="ECO:0000256" key="4">
    <source>
        <dbReference type="ARBA" id="ARBA00022989"/>
    </source>
</evidence>
<feature type="transmembrane region" description="Helical" evidence="6">
    <location>
        <begin position="41"/>
        <end position="61"/>
    </location>
</feature>
<dbReference type="InterPro" id="IPR030184">
    <property type="entry name" value="WAT1-related"/>
</dbReference>
<evidence type="ECO:0000256" key="6">
    <source>
        <dbReference type="RuleBase" id="RU363077"/>
    </source>
</evidence>
<dbReference type="GO" id="GO:0016020">
    <property type="term" value="C:membrane"/>
    <property type="evidence" value="ECO:0007669"/>
    <property type="project" value="UniProtKB-SubCell"/>
</dbReference>
<evidence type="ECO:0000313" key="10">
    <source>
        <dbReference type="RefSeq" id="XP_015888953.2"/>
    </source>
</evidence>
<feature type="transmembrane region" description="Helical" evidence="6">
    <location>
        <begin position="251"/>
        <end position="270"/>
    </location>
</feature>
<evidence type="ECO:0000256" key="3">
    <source>
        <dbReference type="ARBA" id="ARBA00022692"/>
    </source>
</evidence>
<dbReference type="SUPFAM" id="SSF103481">
    <property type="entry name" value="Multidrug resistance efflux transporter EmrE"/>
    <property type="match status" value="2"/>
</dbReference>
<evidence type="ECO:0000313" key="9">
    <source>
        <dbReference type="Proteomes" id="UP001652623"/>
    </source>
</evidence>
<keyword evidence="9" id="KW-1185">Reference proteome</keyword>
<dbReference type="Proteomes" id="UP001652623">
    <property type="component" value="Chromosome 7"/>
</dbReference>
<accession>A0A6P4A4X2</accession>
<comment type="similarity">
    <text evidence="2 6">Belongs to the drug/metabolite transporter (DMT) superfamily. Plant drug/metabolite exporter (P-DME) (TC 2.A.7.4) family.</text>
</comment>
<feature type="domain" description="EamA" evidence="8">
    <location>
        <begin position="12"/>
        <end position="150"/>
    </location>
</feature>
<evidence type="ECO:0000256" key="1">
    <source>
        <dbReference type="ARBA" id="ARBA00004141"/>
    </source>
</evidence>
<feature type="transmembrane region" description="Helical" evidence="6">
    <location>
        <begin position="73"/>
        <end position="95"/>
    </location>
</feature>
<feature type="compositionally biased region" description="Polar residues" evidence="7">
    <location>
        <begin position="354"/>
        <end position="364"/>
    </location>
</feature>
<gene>
    <name evidence="10" type="primary">LOC107423831</name>
</gene>
<name>A0A6P4A4X2_ZIZJJ</name>
<feature type="transmembrane region" description="Helical" evidence="6">
    <location>
        <begin position="136"/>
        <end position="154"/>
    </location>
</feature>
<dbReference type="InterPro" id="IPR037185">
    <property type="entry name" value="EmrE-like"/>
</dbReference>
<feature type="transmembrane region" description="Helical" evidence="6">
    <location>
        <begin position="101"/>
        <end position="124"/>
    </location>
</feature>
<feature type="transmembrane region" description="Helical" evidence="6">
    <location>
        <begin position="282"/>
        <end position="301"/>
    </location>
</feature>
<keyword evidence="5 6" id="KW-0472">Membrane</keyword>
<feature type="domain" description="EamA" evidence="8">
    <location>
        <begin position="191"/>
        <end position="326"/>
    </location>
</feature>
<dbReference type="RefSeq" id="XP_015888953.2">
    <property type="nucleotide sequence ID" value="XM_016033467.4"/>
</dbReference>
<keyword evidence="3 6" id="KW-0812">Transmembrane</keyword>
<feature type="transmembrane region" description="Helical" evidence="6">
    <location>
        <begin position="186"/>
        <end position="206"/>
    </location>
</feature>
<dbReference type="KEGG" id="zju:107423831"/>
<evidence type="ECO:0000256" key="7">
    <source>
        <dbReference type="SAM" id="MobiDB-lite"/>
    </source>
</evidence>
<protein>
    <recommendedName>
        <fullName evidence="6">WAT1-related protein</fullName>
    </recommendedName>
</protein>
<feature type="region of interest" description="Disordered" evidence="7">
    <location>
        <begin position="339"/>
        <end position="364"/>
    </location>
</feature>